<dbReference type="InterPro" id="IPR051824">
    <property type="entry name" value="LRR_Rcpt-Like_S/T_Kinase"/>
</dbReference>
<keyword evidence="3" id="KW-0808">Transferase</keyword>
<dbReference type="FunFam" id="1.10.510.10:FF:001424">
    <property type="entry name" value="Protein kinase superfamily protein"/>
    <property type="match status" value="1"/>
</dbReference>
<dbReference type="GO" id="GO:0016020">
    <property type="term" value="C:membrane"/>
    <property type="evidence" value="ECO:0007669"/>
    <property type="project" value="UniProtKB-SubCell"/>
</dbReference>
<keyword evidence="4" id="KW-1185">Reference proteome</keyword>
<dbReference type="InterPro" id="IPR008271">
    <property type="entry name" value="Ser/Thr_kinase_AS"/>
</dbReference>
<evidence type="ECO:0000313" key="4">
    <source>
        <dbReference type="Proteomes" id="UP001604277"/>
    </source>
</evidence>
<reference evidence="4" key="1">
    <citation type="submission" date="2024-07" db="EMBL/GenBank/DDBJ databases">
        <title>Two chromosome-level genome assemblies of Korean endemic species Abeliophyllum distichum and Forsythia ovata (Oleaceae).</title>
        <authorList>
            <person name="Jang H."/>
        </authorList>
    </citation>
    <scope>NUCLEOTIDE SEQUENCE [LARGE SCALE GENOMIC DNA]</scope>
</reference>
<dbReference type="AlphaFoldDB" id="A0ABD1SMG8"/>
<keyword evidence="3" id="KW-0418">Kinase</keyword>
<protein>
    <submittedName>
        <fullName evidence="3">Protein kinase family protein with leucine-rich repeat domain</fullName>
    </submittedName>
</protein>
<dbReference type="Gene3D" id="3.30.200.20">
    <property type="entry name" value="Phosphorylase Kinase, domain 1"/>
    <property type="match status" value="1"/>
</dbReference>
<dbReference type="InterPro" id="IPR000719">
    <property type="entry name" value="Prot_kinase_dom"/>
</dbReference>
<dbReference type="PROSITE" id="PS00108">
    <property type="entry name" value="PROTEIN_KINASE_ST"/>
    <property type="match status" value="1"/>
</dbReference>
<dbReference type="GO" id="GO:0016301">
    <property type="term" value="F:kinase activity"/>
    <property type="evidence" value="ECO:0007669"/>
    <property type="project" value="UniProtKB-KW"/>
</dbReference>
<dbReference type="PANTHER" id="PTHR48006:SF92">
    <property type="entry name" value="LRR RECEPTOR-LIKE SERINE_THREONINE-PROTEIN KINASE GSO1"/>
    <property type="match status" value="1"/>
</dbReference>
<dbReference type="PROSITE" id="PS50011">
    <property type="entry name" value="PROTEIN_KINASE_DOM"/>
    <property type="match status" value="1"/>
</dbReference>
<dbReference type="Pfam" id="PF00069">
    <property type="entry name" value="Pkinase"/>
    <property type="match status" value="1"/>
</dbReference>
<feature type="domain" description="Protein kinase" evidence="2">
    <location>
        <begin position="1"/>
        <end position="192"/>
    </location>
</feature>
<dbReference type="SUPFAM" id="SSF56112">
    <property type="entry name" value="Protein kinase-like (PK-like)"/>
    <property type="match status" value="1"/>
</dbReference>
<evidence type="ECO:0000259" key="2">
    <source>
        <dbReference type="PROSITE" id="PS50011"/>
    </source>
</evidence>
<evidence type="ECO:0000256" key="1">
    <source>
        <dbReference type="ARBA" id="ARBA00004479"/>
    </source>
</evidence>
<comment type="subcellular location">
    <subcellularLocation>
        <location evidence="1">Membrane</location>
        <topology evidence="1">Single-pass type I membrane protein</topology>
    </subcellularLocation>
</comment>
<dbReference type="EMBL" id="JBFOLJ010000010">
    <property type="protein sequence ID" value="KAL2500933.1"/>
    <property type="molecule type" value="Genomic_DNA"/>
</dbReference>
<organism evidence="3 4">
    <name type="scientific">Forsythia ovata</name>
    <dbReference type="NCBI Taxonomy" id="205694"/>
    <lineage>
        <taxon>Eukaryota</taxon>
        <taxon>Viridiplantae</taxon>
        <taxon>Streptophyta</taxon>
        <taxon>Embryophyta</taxon>
        <taxon>Tracheophyta</taxon>
        <taxon>Spermatophyta</taxon>
        <taxon>Magnoliopsida</taxon>
        <taxon>eudicotyledons</taxon>
        <taxon>Gunneridae</taxon>
        <taxon>Pentapetalae</taxon>
        <taxon>asterids</taxon>
        <taxon>lamiids</taxon>
        <taxon>Lamiales</taxon>
        <taxon>Oleaceae</taxon>
        <taxon>Forsythieae</taxon>
        <taxon>Forsythia</taxon>
    </lineage>
</organism>
<dbReference type="Proteomes" id="UP001604277">
    <property type="component" value="Unassembled WGS sequence"/>
</dbReference>
<dbReference type="SMART" id="SM00220">
    <property type="entry name" value="S_TKc"/>
    <property type="match status" value="1"/>
</dbReference>
<accession>A0ABD1SMG8</accession>
<proteinExistence type="predicted"/>
<dbReference type="InterPro" id="IPR011009">
    <property type="entry name" value="Kinase-like_dom_sf"/>
</dbReference>
<comment type="caution">
    <text evidence="3">The sequence shown here is derived from an EMBL/GenBank/DDBJ whole genome shotgun (WGS) entry which is preliminary data.</text>
</comment>
<evidence type="ECO:0000313" key="3">
    <source>
        <dbReference type="EMBL" id="KAL2500933.1"/>
    </source>
</evidence>
<gene>
    <name evidence="3" type="ORF">Fot_34781</name>
</gene>
<dbReference type="PANTHER" id="PTHR48006">
    <property type="entry name" value="LEUCINE-RICH REPEAT-CONTAINING PROTEIN DDB_G0281931-RELATED"/>
    <property type="match status" value="1"/>
</dbReference>
<sequence>MTNSKKNFSQKFKFLAPVRHYNIVKLLCCISSQNSKLLIYEYMERRSLDRWLHGKNRPSTISGSVHHVVLDWPKRLQIAIGAAQGLSYMHHDCSPSIIHRDVKSSNILLDSEFNAKIADFGLARMLIKHGEPDTMSSVAGSFGYIGSRRVNEKIDVYSFGVVLLELVTGREAHDGDERSSLAEWAWRTHSGR</sequence>
<name>A0ABD1SMG8_9LAMI</name>
<dbReference type="Gene3D" id="1.10.510.10">
    <property type="entry name" value="Transferase(Phosphotransferase) domain 1"/>
    <property type="match status" value="1"/>
</dbReference>